<dbReference type="Pfam" id="PF00825">
    <property type="entry name" value="Ribonuclease_P"/>
    <property type="match status" value="1"/>
</dbReference>
<sequence length="127" mass="13934">MIERLKQRADFLKAARARRVAMPGLVLQMRKRSDAGTPGEAPLRVGFTVTRKVGNAVVRNRAKRRLRAAVAAILPCYGLPGRDYVVIGRAGTLTRPFALLQGDLEQALARVHGQGKRKRPPDRPSTG</sequence>
<dbReference type="GO" id="GO:0042781">
    <property type="term" value="F:3'-tRNA processing endoribonuclease activity"/>
    <property type="evidence" value="ECO:0007669"/>
    <property type="project" value="TreeGrafter"/>
</dbReference>
<dbReference type="NCBIfam" id="TIGR00188">
    <property type="entry name" value="rnpA"/>
    <property type="match status" value="1"/>
</dbReference>
<keyword evidence="6 7" id="KW-0694">RNA-binding</keyword>
<dbReference type="InterPro" id="IPR020539">
    <property type="entry name" value="RNase_P_CS"/>
</dbReference>
<gene>
    <name evidence="7 9" type="primary">rnpA</name>
    <name evidence="9" type="ORF">GTQ45_04430</name>
</gene>
<name>A0A845Q8P0_9HYPH</name>
<dbReference type="OrthoDB" id="9810867at2"/>
<dbReference type="Gene3D" id="3.30.230.10">
    <property type="match status" value="1"/>
</dbReference>
<dbReference type="PROSITE" id="PS00648">
    <property type="entry name" value="RIBONUCLEASE_P"/>
    <property type="match status" value="1"/>
</dbReference>
<dbReference type="PANTHER" id="PTHR33992">
    <property type="entry name" value="RIBONUCLEASE P PROTEIN COMPONENT"/>
    <property type="match status" value="1"/>
</dbReference>
<evidence type="ECO:0000256" key="2">
    <source>
        <dbReference type="ARBA" id="ARBA00022694"/>
    </source>
</evidence>
<dbReference type="GO" id="GO:0001682">
    <property type="term" value="P:tRNA 5'-leader removal"/>
    <property type="evidence" value="ECO:0007669"/>
    <property type="project" value="UniProtKB-UniRule"/>
</dbReference>
<keyword evidence="2 7" id="KW-0819">tRNA processing</keyword>
<dbReference type="RefSeq" id="WP_160587013.1">
    <property type="nucleotide sequence ID" value="NZ_BMHN01000001.1"/>
</dbReference>
<comment type="caution">
    <text evidence="9">The sequence shown here is derived from an EMBL/GenBank/DDBJ whole genome shotgun (WGS) entry which is preliminary data.</text>
</comment>
<dbReference type="EC" id="3.1.26.5" evidence="7 8"/>
<dbReference type="Proteomes" id="UP000470384">
    <property type="component" value="Unassembled WGS sequence"/>
</dbReference>
<comment type="function">
    <text evidence="1 7">RNaseP catalyzes the removal of the 5'-leader sequence from pre-tRNA to produce the mature 5'-terminus. It can also cleave other RNA substrates such as 4.5S RNA. The protein component plays an auxiliary but essential role in vivo by binding to the 5'-leader sequence and broadening the substrate specificity of the ribozyme.</text>
</comment>
<dbReference type="InterPro" id="IPR020568">
    <property type="entry name" value="Ribosomal_Su5_D2-typ_SF"/>
</dbReference>
<keyword evidence="3 7" id="KW-0540">Nuclease</keyword>
<keyword evidence="10" id="KW-1185">Reference proteome</keyword>
<evidence type="ECO:0000256" key="7">
    <source>
        <dbReference type="HAMAP-Rule" id="MF_00227"/>
    </source>
</evidence>
<reference evidence="9 10" key="1">
    <citation type="journal article" date="2016" name="Int. J. Syst. Evol. Microbiol.">
        <title>Pyruvatibacter mobilis gen. nov., sp. nov., a marine bacterium from the culture broth of Picochlorum sp. 122.</title>
        <authorList>
            <person name="Wang G."/>
            <person name="Tang M."/>
            <person name="Wu H."/>
            <person name="Dai S."/>
            <person name="Li T."/>
            <person name="Chen C."/>
            <person name="He H."/>
            <person name="Fan J."/>
            <person name="Xiang W."/>
            <person name="Li X."/>
        </authorList>
    </citation>
    <scope>NUCLEOTIDE SEQUENCE [LARGE SCALE GENOMIC DNA]</scope>
    <source>
        <strain evidence="9 10">GYP-11</strain>
    </source>
</reference>
<dbReference type="GO" id="GO:0030677">
    <property type="term" value="C:ribonuclease P complex"/>
    <property type="evidence" value="ECO:0007669"/>
    <property type="project" value="TreeGrafter"/>
</dbReference>
<dbReference type="AlphaFoldDB" id="A0A845Q8P0"/>
<keyword evidence="4 7" id="KW-0255">Endonuclease</keyword>
<dbReference type="GO" id="GO:0000049">
    <property type="term" value="F:tRNA binding"/>
    <property type="evidence" value="ECO:0007669"/>
    <property type="project" value="UniProtKB-UniRule"/>
</dbReference>
<evidence type="ECO:0000256" key="1">
    <source>
        <dbReference type="ARBA" id="ARBA00002663"/>
    </source>
</evidence>
<proteinExistence type="inferred from homology"/>
<dbReference type="SUPFAM" id="SSF54211">
    <property type="entry name" value="Ribosomal protein S5 domain 2-like"/>
    <property type="match status" value="1"/>
</dbReference>
<dbReference type="EMBL" id="WXYQ01000004">
    <property type="protein sequence ID" value="NBG94972.1"/>
    <property type="molecule type" value="Genomic_DNA"/>
</dbReference>
<dbReference type="PANTHER" id="PTHR33992:SF1">
    <property type="entry name" value="RIBONUCLEASE P PROTEIN COMPONENT"/>
    <property type="match status" value="1"/>
</dbReference>
<dbReference type="GeneID" id="300655886"/>
<evidence type="ECO:0000313" key="9">
    <source>
        <dbReference type="EMBL" id="NBG94972.1"/>
    </source>
</evidence>
<organism evidence="9 10">
    <name type="scientific">Pyruvatibacter mobilis</name>
    <dbReference type="NCBI Taxonomy" id="1712261"/>
    <lineage>
        <taxon>Bacteria</taxon>
        <taxon>Pseudomonadati</taxon>
        <taxon>Pseudomonadota</taxon>
        <taxon>Alphaproteobacteria</taxon>
        <taxon>Hyphomicrobiales</taxon>
        <taxon>Parvibaculaceae</taxon>
        <taxon>Pyruvatibacter</taxon>
    </lineage>
</organism>
<evidence type="ECO:0000256" key="4">
    <source>
        <dbReference type="ARBA" id="ARBA00022759"/>
    </source>
</evidence>
<evidence type="ECO:0000256" key="5">
    <source>
        <dbReference type="ARBA" id="ARBA00022801"/>
    </source>
</evidence>
<evidence type="ECO:0000256" key="3">
    <source>
        <dbReference type="ARBA" id="ARBA00022722"/>
    </source>
</evidence>
<comment type="subunit">
    <text evidence="7">Consists of a catalytic RNA component (M1 or rnpB) and a protein subunit.</text>
</comment>
<accession>A0A845Q8P0</accession>
<dbReference type="GO" id="GO:0004526">
    <property type="term" value="F:ribonuclease P activity"/>
    <property type="evidence" value="ECO:0007669"/>
    <property type="project" value="UniProtKB-UniRule"/>
</dbReference>
<dbReference type="HAMAP" id="MF_00227">
    <property type="entry name" value="RNase_P"/>
    <property type="match status" value="1"/>
</dbReference>
<evidence type="ECO:0000256" key="6">
    <source>
        <dbReference type="ARBA" id="ARBA00022884"/>
    </source>
</evidence>
<comment type="catalytic activity">
    <reaction evidence="7">
        <text>Endonucleolytic cleavage of RNA, removing 5'-extranucleotides from tRNA precursor.</text>
        <dbReference type="EC" id="3.1.26.5"/>
    </reaction>
</comment>
<evidence type="ECO:0000256" key="8">
    <source>
        <dbReference type="NCBIfam" id="TIGR00188"/>
    </source>
</evidence>
<dbReference type="InterPro" id="IPR014721">
    <property type="entry name" value="Ribsml_uS5_D2-typ_fold_subgr"/>
</dbReference>
<keyword evidence="5 7" id="KW-0378">Hydrolase</keyword>
<dbReference type="InterPro" id="IPR000100">
    <property type="entry name" value="RNase_P"/>
</dbReference>
<comment type="similarity">
    <text evidence="7">Belongs to the RnpA family.</text>
</comment>
<protein>
    <recommendedName>
        <fullName evidence="7 8">Ribonuclease P protein component</fullName>
        <shortName evidence="7">RNase P protein</shortName>
        <shortName evidence="7">RNaseP protein</shortName>
        <ecNumber evidence="7 8">3.1.26.5</ecNumber>
    </recommendedName>
    <alternativeName>
        <fullName evidence="7">Protein C5</fullName>
    </alternativeName>
</protein>
<evidence type="ECO:0000313" key="10">
    <source>
        <dbReference type="Proteomes" id="UP000470384"/>
    </source>
</evidence>